<dbReference type="GO" id="GO:0003677">
    <property type="term" value="F:DNA binding"/>
    <property type="evidence" value="ECO:0007669"/>
    <property type="project" value="UniProtKB-KW"/>
</dbReference>
<sequence length="254" mass="30018">MTIELLNKEWDFINQISLKIHASEDREEMVNNVFSFLQNLISFDYASFYLYNNGNAVCPVGYNFSQEELLSYINGWEAYDPFKPLRTLLCDYSHPAIRANEYVFKKAADEEEYYKLWQIKDIKYSIFAGLGYNSTILGSISLYRKESSDKDFSDRDLKIMNLLKSHINIWLWRDQKHSELETVLPGTLYEMKKQYHLTDRELEVIGLWREGFTDKEICERISISLNTLKKHISNVFGKLNINSRVELLKKFPKD</sequence>
<evidence type="ECO:0000313" key="5">
    <source>
        <dbReference type="EMBL" id="MBC6681364.1"/>
    </source>
</evidence>
<dbReference type="SUPFAM" id="SSF55781">
    <property type="entry name" value="GAF domain-like"/>
    <property type="match status" value="1"/>
</dbReference>
<comment type="caution">
    <text evidence="5">The sequence shown here is derived from an EMBL/GenBank/DDBJ whole genome shotgun (WGS) entry which is preliminary data.</text>
</comment>
<keyword evidence="3" id="KW-0804">Transcription</keyword>
<name>A0A923NQR6_9FIRM</name>
<evidence type="ECO:0000256" key="2">
    <source>
        <dbReference type="ARBA" id="ARBA00023125"/>
    </source>
</evidence>
<dbReference type="PANTHER" id="PTHR44688:SF16">
    <property type="entry name" value="DNA-BINDING TRANSCRIPTIONAL ACTIVATOR DEVR_DOSR"/>
    <property type="match status" value="1"/>
</dbReference>
<keyword evidence="2" id="KW-0238">DNA-binding</keyword>
<evidence type="ECO:0000259" key="4">
    <source>
        <dbReference type="PROSITE" id="PS50043"/>
    </source>
</evidence>
<dbReference type="GO" id="GO:0006355">
    <property type="term" value="P:regulation of DNA-templated transcription"/>
    <property type="evidence" value="ECO:0007669"/>
    <property type="project" value="InterPro"/>
</dbReference>
<keyword evidence="1" id="KW-0805">Transcription regulation</keyword>
<dbReference type="Pfam" id="PF00196">
    <property type="entry name" value="GerE"/>
    <property type="match status" value="1"/>
</dbReference>
<keyword evidence="6" id="KW-1185">Reference proteome</keyword>
<dbReference type="EMBL" id="JACRYT010000036">
    <property type="protein sequence ID" value="MBC6681364.1"/>
    <property type="molecule type" value="Genomic_DNA"/>
</dbReference>
<reference evidence="5" key="1">
    <citation type="submission" date="2020-08" db="EMBL/GenBank/DDBJ databases">
        <title>Genome public.</title>
        <authorList>
            <person name="Liu C."/>
            <person name="Sun Q."/>
        </authorList>
    </citation>
    <scope>NUCLEOTIDE SEQUENCE</scope>
    <source>
        <strain evidence="5">BX12</strain>
    </source>
</reference>
<dbReference type="SMART" id="SM00421">
    <property type="entry name" value="HTH_LUXR"/>
    <property type="match status" value="1"/>
</dbReference>
<feature type="domain" description="HTH luxR-type" evidence="4">
    <location>
        <begin position="190"/>
        <end position="254"/>
    </location>
</feature>
<organism evidence="5 6">
    <name type="scientific">Zhenpiania hominis</name>
    <dbReference type="NCBI Taxonomy" id="2763644"/>
    <lineage>
        <taxon>Bacteria</taxon>
        <taxon>Bacillati</taxon>
        <taxon>Bacillota</taxon>
        <taxon>Clostridia</taxon>
        <taxon>Peptostreptococcales</taxon>
        <taxon>Anaerovoracaceae</taxon>
        <taxon>Zhenpiania</taxon>
    </lineage>
</organism>
<evidence type="ECO:0000313" key="6">
    <source>
        <dbReference type="Proteomes" id="UP000602647"/>
    </source>
</evidence>
<dbReference type="Gene3D" id="1.10.10.10">
    <property type="entry name" value="Winged helix-like DNA-binding domain superfamily/Winged helix DNA-binding domain"/>
    <property type="match status" value="1"/>
</dbReference>
<dbReference type="InterPro" id="IPR029016">
    <property type="entry name" value="GAF-like_dom_sf"/>
</dbReference>
<dbReference type="AlphaFoldDB" id="A0A923NQR6"/>
<dbReference type="Gene3D" id="3.30.450.40">
    <property type="match status" value="1"/>
</dbReference>
<dbReference type="SUPFAM" id="SSF46894">
    <property type="entry name" value="C-terminal effector domain of the bipartite response regulators"/>
    <property type="match status" value="1"/>
</dbReference>
<dbReference type="InterPro" id="IPR016032">
    <property type="entry name" value="Sig_transdc_resp-reg_C-effctor"/>
</dbReference>
<dbReference type="InterPro" id="IPR000792">
    <property type="entry name" value="Tscrpt_reg_LuxR_C"/>
</dbReference>
<gene>
    <name evidence="5" type="ORF">H9L42_16255</name>
</gene>
<proteinExistence type="predicted"/>
<dbReference type="CDD" id="cd06170">
    <property type="entry name" value="LuxR_C_like"/>
    <property type="match status" value="1"/>
</dbReference>
<dbReference type="PROSITE" id="PS50043">
    <property type="entry name" value="HTH_LUXR_2"/>
    <property type="match status" value="1"/>
</dbReference>
<dbReference type="Proteomes" id="UP000602647">
    <property type="component" value="Unassembled WGS sequence"/>
</dbReference>
<protein>
    <recommendedName>
        <fullName evidence="4">HTH luxR-type domain-containing protein</fullName>
    </recommendedName>
</protein>
<dbReference type="PANTHER" id="PTHR44688">
    <property type="entry name" value="DNA-BINDING TRANSCRIPTIONAL ACTIVATOR DEVR_DOSR"/>
    <property type="match status" value="1"/>
</dbReference>
<evidence type="ECO:0000256" key="1">
    <source>
        <dbReference type="ARBA" id="ARBA00023015"/>
    </source>
</evidence>
<dbReference type="PRINTS" id="PR00038">
    <property type="entry name" value="HTHLUXR"/>
</dbReference>
<dbReference type="RefSeq" id="WP_187304458.1">
    <property type="nucleotide sequence ID" value="NZ_JACRYT010000036.1"/>
</dbReference>
<evidence type="ECO:0000256" key="3">
    <source>
        <dbReference type="ARBA" id="ARBA00023163"/>
    </source>
</evidence>
<dbReference type="InterPro" id="IPR036388">
    <property type="entry name" value="WH-like_DNA-bd_sf"/>
</dbReference>
<accession>A0A923NQR6</accession>